<name>A0ABW4L7R3_9MICO</name>
<evidence type="ECO:0000256" key="7">
    <source>
        <dbReference type="SAM" id="Phobius"/>
    </source>
</evidence>
<dbReference type="InterPro" id="IPR052159">
    <property type="entry name" value="Competence_DNA_uptake"/>
</dbReference>
<feature type="region of interest" description="Disordered" evidence="6">
    <location>
        <begin position="1"/>
        <end position="37"/>
    </location>
</feature>
<sequence length="826" mass="82630">MTGPDVDSAAGAHAITAGRRAGRGRDSGDDGPPPSPVDARLVPAALLSWAAALAAVAAAPATALAGAGACLAIAGIAAAALVRRRRTGGRHRAAPLAPPAGAVLLAAMVVAAVLTSTAAQSHARSSGLLADLVDRGAAADLTGRVLDEPQPIAAREWDDAGRFRVTVGATEVSGRGSVSAADAEVVVLGPGSWGDLALGEEIRVRATPTPTAPGEEAVALLSTDREPDRLARPPWHLRGVNHIRASLREAAADLPPDARGLVPGIAVGDDRAVPTGLTEDMRTTALTHLTAVSGAHVAIVLGTVLAVCAWMPRRARAVVGAVALVAFVALVRPEPSVSRSALMGAVVLTGLLLGRPSRALPALCTAVVLLLLADPWMSRSYGFALSVLATAGLVLLARPWARWLSHVMPRWLATVVAVPGAAQAACGPVVLLLQPALAPYAVPANVMAAPAVPPATVLGVSAALVASLWPAGGGVLAAAAAGPAWWIALAARTFAGLPGAALPWPGTVAGVLGLALLTALGLAALARVGPPRPRPWLPATIAAALLLVMPGPRQAVAGILPGAGPASNWVAAQCDVGQGSAFLLRSGPSAAVMVDVGPAGSDPAGCLTSTGTDRLDLLVLTHPHSDHVGALPEVLAAVKVDRALVSPATAPRHTVETVAAQLAAADVPTEVATADGGAAAGRSGAVSWEVLWPTSAAADVLPADAVNDRSVAVHLAAPELSAVALGDVELDGQAGVLRAVRAAGRDPPDVVVMAHHGSPRQHPGLAAALAPRVTLVSVGADNDYGHPAATALDLYRPHGAVLRTDECGPITLVARPELAVSAACPR</sequence>
<dbReference type="Pfam" id="PF00753">
    <property type="entry name" value="Lactamase_B"/>
    <property type="match status" value="1"/>
</dbReference>
<comment type="subcellular location">
    <subcellularLocation>
        <location evidence="1">Cell membrane</location>
        <topology evidence="1">Multi-pass membrane protein</topology>
    </subcellularLocation>
</comment>
<feature type="transmembrane region" description="Helical" evidence="7">
    <location>
        <begin position="383"/>
        <end position="400"/>
    </location>
</feature>
<dbReference type="PANTHER" id="PTHR30619">
    <property type="entry name" value="DNA INTERNALIZATION/COMPETENCE PROTEIN COMEC/REC2"/>
    <property type="match status" value="1"/>
</dbReference>
<evidence type="ECO:0000259" key="8">
    <source>
        <dbReference type="SMART" id="SM00849"/>
    </source>
</evidence>
<evidence type="ECO:0000313" key="10">
    <source>
        <dbReference type="Proteomes" id="UP001597277"/>
    </source>
</evidence>
<feature type="transmembrane region" description="Helical" evidence="7">
    <location>
        <begin position="94"/>
        <end position="114"/>
    </location>
</feature>
<gene>
    <name evidence="9" type="ORF">ACFSE6_16720</name>
</gene>
<keyword evidence="10" id="KW-1185">Reference proteome</keyword>
<feature type="transmembrane region" description="Helical" evidence="7">
    <location>
        <begin position="315"/>
        <end position="331"/>
    </location>
</feature>
<feature type="transmembrane region" description="Helical" evidence="7">
    <location>
        <begin position="451"/>
        <end position="469"/>
    </location>
</feature>
<evidence type="ECO:0000256" key="4">
    <source>
        <dbReference type="ARBA" id="ARBA00022989"/>
    </source>
</evidence>
<evidence type="ECO:0000256" key="5">
    <source>
        <dbReference type="ARBA" id="ARBA00023136"/>
    </source>
</evidence>
<feature type="compositionally biased region" description="Low complexity" evidence="6">
    <location>
        <begin position="7"/>
        <end position="19"/>
    </location>
</feature>
<protein>
    <submittedName>
        <fullName evidence="9">ComEC/Rec2 family competence protein</fullName>
    </submittedName>
</protein>
<feature type="transmembrane region" description="Helical" evidence="7">
    <location>
        <begin position="49"/>
        <end position="82"/>
    </location>
</feature>
<dbReference type="InterPro" id="IPR036866">
    <property type="entry name" value="RibonucZ/Hydroxyglut_hydro"/>
</dbReference>
<dbReference type="InterPro" id="IPR004477">
    <property type="entry name" value="ComEC_N"/>
</dbReference>
<feature type="domain" description="Metallo-beta-lactamase" evidence="8">
    <location>
        <begin position="578"/>
        <end position="755"/>
    </location>
</feature>
<dbReference type="RefSeq" id="WP_388009891.1">
    <property type="nucleotide sequence ID" value="NZ_JBHUEE010000010.1"/>
</dbReference>
<dbReference type="Gene3D" id="3.60.15.10">
    <property type="entry name" value="Ribonuclease Z/Hydroxyacylglutathione hydrolase-like"/>
    <property type="match status" value="1"/>
</dbReference>
<dbReference type="SUPFAM" id="SSF56281">
    <property type="entry name" value="Metallo-hydrolase/oxidoreductase"/>
    <property type="match status" value="1"/>
</dbReference>
<evidence type="ECO:0000256" key="6">
    <source>
        <dbReference type="SAM" id="MobiDB-lite"/>
    </source>
</evidence>
<evidence type="ECO:0000256" key="3">
    <source>
        <dbReference type="ARBA" id="ARBA00022692"/>
    </source>
</evidence>
<dbReference type="InterPro" id="IPR001279">
    <property type="entry name" value="Metallo-B-lactamas"/>
</dbReference>
<organism evidence="9 10">
    <name type="scientific">Georgenia deserti</name>
    <dbReference type="NCBI Taxonomy" id="2093781"/>
    <lineage>
        <taxon>Bacteria</taxon>
        <taxon>Bacillati</taxon>
        <taxon>Actinomycetota</taxon>
        <taxon>Actinomycetes</taxon>
        <taxon>Micrococcales</taxon>
        <taxon>Bogoriellaceae</taxon>
        <taxon>Georgenia</taxon>
    </lineage>
</organism>
<keyword evidence="3 7" id="KW-0812">Transmembrane</keyword>
<evidence type="ECO:0000256" key="2">
    <source>
        <dbReference type="ARBA" id="ARBA00022475"/>
    </source>
</evidence>
<evidence type="ECO:0000256" key="1">
    <source>
        <dbReference type="ARBA" id="ARBA00004651"/>
    </source>
</evidence>
<feature type="transmembrane region" description="Helical" evidence="7">
    <location>
        <begin position="507"/>
        <end position="526"/>
    </location>
</feature>
<dbReference type="NCBIfam" id="TIGR00360">
    <property type="entry name" value="ComEC_N-term"/>
    <property type="match status" value="1"/>
</dbReference>
<proteinExistence type="predicted"/>
<dbReference type="SMART" id="SM00849">
    <property type="entry name" value="Lactamase_B"/>
    <property type="match status" value="1"/>
</dbReference>
<feature type="transmembrane region" description="Helical" evidence="7">
    <location>
        <begin position="285"/>
        <end position="308"/>
    </location>
</feature>
<reference evidence="10" key="1">
    <citation type="journal article" date="2019" name="Int. J. Syst. Evol. Microbiol.">
        <title>The Global Catalogue of Microorganisms (GCM) 10K type strain sequencing project: providing services to taxonomists for standard genome sequencing and annotation.</title>
        <authorList>
            <consortium name="The Broad Institute Genomics Platform"/>
            <consortium name="The Broad Institute Genome Sequencing Center for Infectious Disease"/>
            <person name="Wu L."/>
            <person name="Ma J."/>
        </authorList>
    </citation>
    <scope>NUCLEOTIDE SEQUENCE [LARGE SCALE GENOMIC DNA]</scope>
    <source>
        <strain evidence="10">JCM 17130</strain>
    </source>
</reference>
<dbReference type="Pfam" id="PF03772">
    <property type="entry name" value="Competence"/>
    <property type="match status" value="1"/>
</dbReference>
<accession>A0ABW4L7R3</accession>
<feature type="transmembrane region" description="Helical" evidence="7">
    <location>
        <begin position="476"/>
        <end position="495"/>
    </location>
</feature>
<dbReference type="Proteomes" id="UP001597277">
    <property type="component" value="Unassembled WGS sequence"/>
</dbReference>
<keyword evidence="2" id="KW-1003">Cell membrane</keyword>
<keyword evidence="5 7" id="KW-0472">Membrane</keyword>
<dbReference type="EMBL" id="JBHUEE010000010">
    <property type="protein sequence ID" value="MFD1719490.1"/>
    <property type="molecule type" value="Genomic_DNA"/>
</dbReference>
<keyword evidence="4 7" id="KW-1133">Transmembrane helix</keyword>
<dbReference type="PANTHER" id="PTHR30619:SF1">
    <property type="entry name" value="RECOMBINATION PROTEIN 2"/>
    <property type="match status" value="1"/>
</dbReference>
<feature type="transmembrane region" description="Helical" evidence="7">
    <location>
        <begin position="360"/>
        <end position="377"/>
    </location>
</feature>
<comment type="caution">
    <text evidence="9">The sequence shown here is derived from an EMBL/GenBank/DDBJ whole genome shotgun (WGS) entry which is preliminary data.</text>
</comment>
<feature type="transmembrane region" description="Helical" evidence="7">
    <location>
        <begin position="412"/>
        <end position="431"/>
    </location>
</feature>
<evidence type="ECO:0000313" key="9">
    <source>
        <dbReference type="EMBL" id="MFD1719490.1"/>
    </source>
</evidence>